<dbReference type="Pfam" id="PF13853">
    <property type="entry name" value="7tm_4"/>
    <property type="match status" value="1"/>
</dbReference>
<keyword evidence="5 13" id="KW-0552">Olfaction</keyword>
<keyword evidence="2 13" id="KW-1003">Cell membrane</keyword>
<comment type="subcellular location">
    <subcellularLocation>
        <location evidence="1 13">Cell membrane</location>
        <topology evidence="1 13">Multi-pass membrane protein</topology>
    </subcellularLocation>
</comment>
<evidence type="ECO:0000256" key="14">
    <source>
        <dbReference type="SAM" id="MobiDB-lite"/>
    </source>
</evidence>
<evidence type="ECO:0000313" key="16">
    <source>
        <dbReference type="Proteomes" id="UP001190640"/>
    </source>
</evidence>
<evidence type="ECO:0000256" key="11">
    <source>
        <dbReference type="ARBA" id="ARBA00023224"/>
    </source>
</evidence>
<keyword evidence="8 13" id="KW-0472">Membrane</keyword>
<evidence type="ECO:0000259" key="15">
    <source>
        <dbReference type="PROSITE" id="PS50262"/>
    </source>
</evidence>
<evidence type="ECO:0000256" key="8">
    <source>
        <dbReference type="ARBA" id="ARBA00023136"/>
    </source>
</evidence>
<dbReference type="GO" id="GO:0004930">
    <property type="term" value="F:G protein-coupled receptor activity"/>
    <property type="evidence" value="ECO:0007669"/>
    <property type="project" value="UniProtKB-KW"/>
</dbReference>
<evidence type="ECO:0000256" key="7">
    <source>
        <dbReference type="ARBA" id="ARBA00023040"/>
    </source>
</evidence>
<gene>
    <name evidence="17" type="primary">LOC129339129</name>
</gene>
<organism evidence="16 17">
    <name type="scientific">Eublepharis macularius</name>
    <name type="common">Leopard gecko</name>
    <name type="synonym">Cyrtodactylus macularius</name>
    <dbReference type="NCBI Taxonomy" id="481883"/>
    <lineage>
        <taxon>Eukaryota</taxon>
        <taxon>Metazoa</taxon>
        <taxon>Chordata</taxon>
        <taxon>Craniata</taxon>
        <taxon>Vertebrata</taxon>
        <taxon>Euteleostomi</taxon>
        <taxon>Lepidosauria</taxon>
        <taxon>Squamata</taxon>
        <taxon>Bifurcata</taxon>
        <taxon>Gekkota</taxon>
        <taxon>Eublepharidae</taxon>
        <taxon>Eublepharinae</taxon>
        <taxon>Eublepharis</taxon>
    </lineage>
</organism>
<dbReference type="GO" id="GO:0004984">
    <property type="term" value="F:olfactory receptor activity"/>
    <property type="evidence" value="ECO:0007669"/>
    <property type="project" value="InterPro"/>
</dbReference>
<evidence type="ECO:0000256" key="4">
    <source>
        <dbReference type="ARBA" id="ARBA00022692"/>
    </source>
</evidence>
<accession>A0AA97LBX2</accession>
<feature type="transmembrane region" description="Helical" evidence="13">
    <location>
        <begin position="310"/>
        <end position="329"/>
    </location>
</feature>
<keyword evidence="4 12" id="KW-0812">Transmembrane</keyword>
<evidence type="ECO:0000256" key="10">
    <source>
        <dbReference type="ARBA" id="ARBA00023180"/>
    </source>
</evidence>
<dbReference type="AlphaFoldDB" id="A0AA97LBX2"/>
<dbReference type="PRINTS" id="PR00245">
    <property type="entry name" value="OLFACTORYR"/>
</dbReference>
<dbReference type="GeneID" id="129339129"/>
<keyword evidence="11 12" id="KW-0807">Transducer</keyword>
<dbReference type="PROSITE" id="PS50262">
    <property type="entry name" value="G_PROTEIN_RECEP_F1_2"/>
    <property type="match status" value="1"/>
</dbReference>
<evidence type="ECO:0000256" key="13">
    <source>
        <dbReference type="RuleBase" id="RU363047"/>
    </source>
</evidence>
<evidence type="ECO:0000256" key="5">
    <source>
        <dbReference type="ARBA" id="ARBA00022725"/>
    </source>
</evidence>
<keyword evidence="16" id="KW-1185">Reference proteome</keyword>
<feature type="compositionally biased region" description="Polar residues" evidence="14">
    <location>
        <begin position="27"/>
        <end position="36"/>
    </location>
</feature>
<feature type="transmembrane region" description="Helical" evidence="13">
    <location>
        <begin position="135"/>
        <end position="157"/>
    </location>
</feature>
<dbReference type="PRINTS" id="PR00237">
    <property type="entry name" value="GPCRRHODOPSN"/>
</dbReference>
<dbReference type="Gene3D" id="1.20.1070.10">
    <property type="entry name" value="Rhodopsin 7-helix transmembrane proteins"/>
    <property type="match status" value="1"/>
</dbReference>
<evidence type="ECO:0000256" key="9">
    <source>
        <dbReference type="ARBA" id="ARBA00023170"/>
    </source>
</evidence>
<evidence type="ECO:0000256" key="1">
    <source>
        <dbReference type="ARBA" id="ARBA00004651"/>
    </source>
</evidence>
<dbReference type="KEGG" id="emc:129339129"/>
<feature type="domain" description="G-protein coupled receptors family 1 profile" evidence="15">
    <location>
        <begin position="78"/>
        <end position="327"/>
    </location>
</feature>
<evidence type="ECO:0000256" key="2">
    <source>
        <dbReference type="ARBA" id="ARBA00022475"/>
    </source>
</evidence>
<evidence type="ECO:0000256" key="6">
    <source>
        <dbReference type="ARBA" id="ARBA00022989"/>
    </source>
</evidence>
<feature type="region of interest" description="Disordered" evidence="14">
    <location>
        <begin position="1"/>
        <end position="36"/>
    </location>
</feature>
<dbReference type="InterPro" id="IPR017452">
    <property type="entry name" value="GPCR_Rhodpsn_7TM"/>
</dbReference>
<feature type="transmembrane region" description="Helical" evidence="13">
    <location>
        <begin position="275"/>
        <end position="298"/>
    </location>
</feature>
<evidence type="ECO:0000313" key="17">
    <source>
        <dbReference type="RefSeq" id="XP_054849709.1"/>
    </source>
</evidence>
<dbReference type="SUPFAM" id="SSF81321">
    <property type="entry name" value="Family A G protein-coupled receptor-like"/>
    <property type="match status" value="1"/>
</dbReference>
<feature type="transmembrane region" description="Helical" evidence="13">
    <location>
        <begin position="63"/>
        <end position="85"/>
    </location>
</feature>
<sequence length="352" mass="39591">MALTMRLDQHRMDAPPPSTNPTSTPSCTRCQTSLPPSQNRTNLTAIINFILVGFRNHPELQTLLFLAFLTIYMITMAGNLTIAVLVISDLHLHTPMYFFLGNLSCLEICYTSTILPRLLFSLLNGDRTISVQGCIVQYFFFGSIASAECYLLAMMSYDRYLAICKPLRYTSLMNGKICLCLITVSWMNGLIVVTIITSLLVKLSFCGPNEIEHFFCDSAPLLKLSCTNTSLVELVIFILAFTNTIPPFLLTLISYVCIIINIVQMKTKALRQKAFSTCSSHLIVVTLFYGSLICVYLIPETNTMKDLHETFSLFYTVFTPMVNPFIYSLRNREVKAALYRMASKAVNVAPYP</sequence>
<dbReference type="InterPro" id="IPR000276">
    <property type="entry name" value="GPCR_Rhodpsn"/>
</dbReference>
<keyword evidence="7 12" id="KW-0297">G-protein coupled receptor</keyword>
<proteinExistence type="inferred from homology"/>
<name>A0AA97LBX2_EUBMA</name>
<feature type="transmembrane region" description="Helical" evidence="13">
    <location>
        <begin position="234"/>
        <end position="263"/>
    </location>
</feature>
<dbReference type="RefSeq" id="XP_054849709.1">
    <property type="nucleotide sequence ID" value="XM_054993734.1"/>
</dbReference>
<dbReference type="InterPro" id="IPR050516">
    <property type="entry name" value="Olfactory_GPCR"/>
</dbReference>
<evidence type="ECO:0000256" key="12">
    <source>
        <dbReference type="RuleBase" id="RU000688"/>
    </source>
</evidence>
<keyword evidence="6 13" id="KW-1133">Transmembrane helix</keyword>
<keyword evidence="3 13" id="KW-0716">Sensory transduction</keyword>
<dbReference type="PANTHER" id="PTHR26452">
    <property type="entry name" value="OLFACTORY RECEPTOR"/>
    <property type="match status" value="1"/>
</dbReference>
<comment type="similarity">
    <text evidence="12">Belongs to the G-protein coupled receptor 1 family.</text>
</comment>
<evidence type="ECO:0000256" key="3">
    <source>
        <dbReference type="ARBA" id="ARBA00022606"/>
    </source>
</evidence>
<keyword evidence="10" id="KW-0325">Glycoprotein</keyword>
<dbReference type="Proteomes" id="UP001190640">
    <property type="component" value="Chromosome 12"/>
</dbReference>
<dbReference type="CDD" id="cd15911">
    <property type="entry name" value="7tmA_OR11A-like"/>
    <property type="match status" value="1"/>
</dbReference>
<keyword evidence="9 12" id="KW-0675">Receptor</keyword>
<dbReference type="FunFam" id="1.20.1070.10:FF:000010">
    <property type="entry name" value="Olfactory receptor"/>
    <property type="match status" value="1"/>
</dbReference>
<dbReference type="InterPro" id="IPR000725">
    <property type="entry name" value="Olfact_rcpt"/>
</dbReference>
<protein>
    <recommendedName>
        <fullName evidence="13">Olfactory receptor</fullName>
    </recommendedName>
</protein>
<feature type="transmembrane region" description="Helical" evidence="13">
    <location>
        <begin position="97"/>
        <end position="115"/>
    </location>
</feature>
<reference evidence="17" key="1">
    <citation type="submission" date="2025-08" db="UniProtKB">
        <authorList>
            <consortium name="RefSeq"/>
        </authorList>
    </citation>
    <scope>IDENTIFICATION</scope>
    <source>
        <tissue evidence="17">Blood</tissue>
    </source>
</reference>
<feature type="transmembrane region" description="Helical" evidence="13">
    <location>
        <begin position="177"/>
        <end position="201"/>
    </location>
</feature>
<dbReference type="GO" id="GO:0005886">
    <property type="term" value="C:plasma membrane"/>
    <property type="evidence" value="ECO:0007669"/>
    <property type="project" value="UniProtKB-SubCell"/>
</dbReference>
<dbReference type="PROSITE" id="PS00237">
    <property type="entry name" value="G_PROTEIN_RECEP_F1_1"/>
    <property type="match status" value="1"/>
</dbReference>